<evidence type="ECO:0000313" key="1">
    <source>
        <dbReference type="EMBL" id="KAK3588684.1"/>
    </source>
</evidence>
<dbReference type="Proteomes" id="UP001195483">
    <property type="component" value="Unassembled WGS sequence"/>
</dbReference>
<reference evidence="1" key="2">
    <citation type="journal article" date="2021" name="Genome Biol. Evol.">
        <title>Developing a high-quality reference genome for a parasitic bivalve with doubly uniparental inheritance (Bivalvia: Unionida).</title>
        <authorList>
            <person name="Smith C.H."/>
        </authorList>
    </citation>
    <scope>NUCLEOTIDE SEQUENCE</scope>
    <source>
        <strain evidence="1">CHS0354</strain>
        <tissue evidence="1">Mantle</tissue>
    </source>
</reference>
<dbReference type="AlphaFoldDB" id="A0AAE0SB90"/>
<reference evidence="1" key="1">
    <citation type="journal article" date="2021" name="Genome Biol. Evol.">
        <title>A High-Quality Reference Genome for a Parasitic Bivalve with Doubly Uniparental Inheritance (Bivalvia: Unionida).</title>
        <authorList>
            <person name="Smith C.H."/>
        </authorList>
    </citation>
    <scope>NUCLEOTIDE SEQUENCE</scope>
    <source>
        <strain evidence="1">CHS0354</strain>
    </source>
</reference>
<feature type="non-terminal residue" evidence="1">
    <location>
        <position position="1"/>
    </location>
</feature>
<sequence>MNLAEGDRDDPAGKLRRDEIRLLESLKKVVNTDTELDEVKFGQLRLEREEQENKR</sequence>
<name>A0AAE0SB90_9BIVA</name>
<gene>
    <name evidence="1" type="ORF">CHS0354_028892</name>
</gene>
<accession>A0AAE0SB90</accession>
<organism evidence="1 2">
    <name type="scientific">Potamilus streckersoni</name>
    <dbReference type="NCBI Taxonomy" id="2493646"/>
    <lineage>
        <taxon>Eukaryota</taxon>
        <taxon>Metazoa</taxon>
        <taxon>Spiralia</taxon>
        <taxon>Lophotrochozoa</taxon>
        <taxon>Mollusca</taxon>
        <taxon>Bivalvia</taxon>
        <taxon>Autobranchia</taxon>
        <taxon>Heteroconchia</taxon>
        <taxon>Palaeoheterodonta</taxon>
        <taxon>Unionida</taxon>
        <taxon>Unionoidea</taxon>
        <taxon>Unionidae</taxon>
        <taxon>Ambleminae</taxon>
        <taxon>Lampsilini</taxon>
        <taxon>Potamilus</taxon>
    </lineage>
</organism>
<evidence type="ECO:0000313" key="2">
    <source>
        <dbReference type="Proteomes" id="UP001195483"/>
    </source>
</evidence>
<dbReference type="EMBL" id="JAEAOA010001733">
    <property type="protein sequence ID" value="KAK3588684.1"/>
    <property type="molecule type" value="Genomic_DNA"/>
</dbReference>
<keyword evidence="2" id="KW-1185">Reference proteome</keyword>
<proteinExistence type="predicted"/>
<reference evidence="1" key="3">
    <citation type="submission" date="2023-05" db="EMBL/GenBank/DDBJ databases">
        <authorList>
            <person name="Smith C.H."/>
        </authorList>
    </citation>
    <scope>NUCLEOTIDE SEQUENCE</scope>
    <source>
        <strain evidence="1">CHS0354</strain>
        <tissue evidence="1">Mantle</tissue>
    </source>
</reference>
<protein>
    <submittedName>
        <fullName evidence="1">Uncharacterized protein</fullName>
    </submittedName>
</protein>
<comment type="caution">
    <text evidence="1">The sequence shown here is derived from an EMBL/GenBank/DDBJ whole genome shotgun (WGS) entry which is preliminary data.</text>
</comment>